<feature type="region of interest" description="Disordered" evidence="1">
    <location>
        <begin position="21"/>
        <end position="69"/>
    </location>
</feature>
<dbReference type="Proteomes" id="UP000053105">
    <property type="component" value="Unassembled WGS sequence"/>
</dbReference>
<evidence type="ECO:0000256" key="1">
    <source>
        <dbReference type="SAM" id="MobiDB-lite"/>
    </source>
</evidence>
<organism evidence="2 3">
    <name type="scientific">Melipona quadrifasciata</name>
    <dbReference type="NCBI Taxonomy" id="166423"/>
    <lineage>
        <taxon>Eukaryota</taxon>
        <taxon>Metazoa</taxon>
        <taxon>Ecdysozoa</taxon>
        <taxon>Arthropoda</taxon>
        <taxon>Hexapoda</taxon>
        <taxon>Insecta</taxon>
        <taxon>Pterygota</taxon>
        <taxon>Neoptera</taxon>
        <taxon>Endopterygota</taxon>
        <taxon>Hymenoptera</taxon>
        <taxon>Apocrita</taxon>
        <taxon>Aculeata</taxon>
        <taxon>Apoidea</taxon>
        <taxon>Anthophila</taxon>
        <taxon>Apidae</taxon>
        <taxon>Melipona</taxon>
    </lineage>
</organism>
<keyword evidence="3" id="KW-1185">Reference proteome</keyword>
<name>A0A0N0U7L8_9HYME</name>
<evidence type="ECO:0000313" key="3">
    <source>
        <dbReference type="Proteomes" id="UP000053105"/>
    </source>
</evidence>
<dbReference type="AlphaFoldDB" id="A0A0N0U7L8"/>
<feature type="compositionally biased region" description="Basic and acidic residues" evidence="1">
    <location>
        <begin position="21"/>
        <end position="36"/>
    </location>
</feature>
<protein>
    <submittedName>
        <fullName evidence="2">Uncharacterized protein</fullName>
    </submittedName>
</protein>
<proteinExistence type="predicted"/>
<accession>A0A0N0U7L8</accession>
<dbReference type="EMBL" id="KQ435692">
    <property type="protein sequence ID" value="KOX81028.1"/>
    <property type="molecule type" value="Genomic_DNA"/>
</dbReference>
<reference evidence="2 3" key="1">
    <citation type="submission" date="2015-07" db="EMBL/GenBank/DDBJ databases">
        <title>The genome of Melipona quadrifasciata.</title>
        <authorList>
            <person name="Pan H."/>
            <person name="Kapheim K."/>
        </authorList>
    </citation>
    <scope>NUCLEOTIDE SEQUENCE [LARGE SCALE GENOMIC DNA]</scope>
    <source>
        <strain evidence="2">0111107301</strain>
        <tissue evidence="2">Whole body</tissue>
    </source>
</reference>
<sequence length="69" mass="7842">MRRVLARRVVEPNRGFSDIVARHGERTEDNGWKKQGEAAQPPPPGLSEVNVSSHRATAQWKLRARVNNR</sequence>
<evidence type="ECO:0000313" key="2">
    <source>
        <dbReference type="EMBL" id="KOX81028.1"/>
    </source>
</evidence>
<gene>
    <name evidence="2" type="ORF">WN51_09953</name>
</gene>